<evidence type="ECO:0000256" key="4">
    <source>
        <dbReference type="SAM" id="Phobius"/>
    </source>
</evidence>
<feature type="transmembrane region" description="Helical" evidence="4">
    <location>
        <begin position="315"/>
        <end position="336"/>
    </location>
</feature>
<evidence type="ECO:0000256" key="1">
    <source>
        <dbReference type="ARBA" id="ARBA00004141"/>
    </source>
</evidence>
<sequence>MLSDTDEDRASSSSMASTSEKNEHTNVIVKLLRTKDTGKDPGPPPDGGFIAWLQAILGHLVIFNTWGYINSYGVFQSYYTEALDRPQSDIAWMGSVQIFFLFFIGTFSGRATDAGWFKLSFLCGMIIQLVGLFTTSVATKYYQVFLAQGVAVGIGNGLMFCPSLSVVAPYFSKHRGFAIAVTATGSATGGLVYPAMVSRLLPQVGFPWTMRIVSFLTLALHIPSILLFRPRLPPRRSGPLLDVQAFKEPPYVLFAIGMFLNFWGLYVTFFYLGTFARDELGLSQSQGTDLLMVLNGIGTVARLFPAFVADRWLGVMNSLIPFALATAIVMYCWAAVDSVAGLYVFAVFYGIFAAGIQALFPSTVASLTTDLSKTGVRLGMVFSCVSFACLTGTPIAGALIQLNDGHYLYAQMFAGSSMIVGSILVMTARFKKCGLKMVKV</sequence>
<organism evidence="5 6">
    <name type="scientific">Trichomonascus ciferrii</name>
    <dbReference type="NCBI Taxonomy" id="44093"/>
    <lineage>
        <taxon>Eukaryota</taxon>
        <taxon>Fungi</taxon>
        <taxon>Dikarya</taxon>
        <taxon>Ascomycota</taxon>
        <taxon>Saccharomycotina</taxon>
        <taxon>Dipodascomycetes</taxon>
        <taxon>Dipodascales</taxon>
        <taxon>Trichomonascaceae</taxon>
        <taxon>Trichomonascus</taxon>
        <taxon>Trichomonascus ciferrii complex</taxon>
    </lineage>
</organism>
<dbReference type="GO" id="GO:0016020">
    <property type="term" value="C:membrane"/>
    <property type="evidence" value="ECO:0007669"/>
    <property type="project" value="UniProtKB-SubCell"/>
</dbReference>
<feature type="transmembrane region" description="Helical" evidence="4">
    <location>
        <begin position="177"/>
        <end position="196"/>
    </location>
</feature>
<dbReference type="OrthoDB" id="6509908at2759"/>
<dbReference type="InterPro" id="IPR011701">
    <property type="entry name" value="MFS"/>
</dbReference>
<dbReference type="PANTHER" id="PTHR11360:SF130">
    <property type="entry name" value="MAJOR FACILITATOR SUPERFAMILY (MFS) PROFILE DOMAIN-CONTAINING PROTEIN-RELATED"/>
    <property type="match status" value="1"/>
</dbReference>
<evidence type="ECO:0000256" key="2">
    <source>
        <dbReference type="ARBA" id="ARBA00006727"/>
    </source>
</evidence>
<dbReference type="PANTHER" id="PTHR11360">
    <property type="entry name" value="MONOCARBOXYLATE TRANSPORTER"/>
    <property type="match status" value="1"/>
</dbReference>
<feature type="transmembrane region" description="Helical" evidence="4">
    <location>
        <begin position="342"/>
        <end position="360"/>
    </location>
</feature>
<feature type="region of interest" description="Disordered" evidence="3">
    <location>
        <begin position="1"/>
        <end position="24"/>
    </location>
</feature>
<evidence type="ECO:0000313" key="6">
    <source>
        <dbReference type="Proteomes" id="UP000761534"/>
    </source>
</evidence>
<dbReference type="VEuPathDB" id="FungiDB:TRICI_004570"/>
<dbReference type="Gene3D" id="1.20.1250.20">
    <property type="entry name" value="MFS general substrate transporter like domains"/>
    <property type="match status" value="2"/>
</dbReference>
<evidence type="ECO:0000256" key="3">
    <source>
        <dbReference type="SAM" id="MobiDB-lite"/>
    </source>
</evidence>
<dbReference type="Pfam" id="PF07690">
    <property type="entry name" value="MFS_1"/>
    <property type="match status" value="1"/>
</dbReference>
<dbReference type="InterPro" id="IPR036259">
    <property type="entry name" value="MFS_trans_sf"/>
</dbReference>
<feature type="transmembrane region" description="Helical" evidence="4">
    <location>
        <begin position="89"/>
        <end position="107"/>
    </location>
</feature>
<feature type="transmembrane region" description="Helical" evidence="4">
    <location>
        <begin position="249"/>
        <end position="270"/>
    </location>
</feature>
<dbReference type="AlphaFoldDB" id="A0A642UZZ5"/>
<evidence type="ECO:0008006" key="7">
    <source>
        <dbReference type="Google" id="ProtNLM"/>
    </source>
</evidence>
<keyword evidence="4" id="KW-0472">Membrane</keyword>
<accession>A0A642UZZ5</accession>
<feature type="transmembrane region" description="Helical" evidence="4">
    <location>
        <begin position="408"/>
        <end position="430"/>
    </location>
</feature>
<keyword evidence="4" id="KW-1133">Transmembrane helix</keyword>
<dbReference type="EMBL" id="SWFS01000345">
    <property type="protein sequence ID" value="KAA8909258.1"/>
    <property type="molecule type" value="Genomic_DNA"/>
</dbReference>
<proteinExistence type="inferred from homology"/>
<gene>
    <name evidence="5" type="ORF">TRICI_004570</name>
</gene>
<feature type="transmembrane region" description="Helical" evidence="4">
    <location>
        <begin position="145"/>
        <end position="170"/>
    </location>
</feature>
<dbReference type="GO" id="GO:0022857">
    <property type="term" value="F:transmembrane transporter activity"/>
    <property type="evidence" value="ECO:0007669"/>
    <property type="project" value="InterPro"/>
</dbReference>
<keyword evidence="4" id="KW-0812">Transmembrane</keyword>
<feature type="transmembrane region" description="Helical" evidence="4">
    <location>
        <begin position="208"/>
        <end position="228"/>
    </location>
</feature>
<comment type="subcellular location">
    <subcellularLocation>
        <location evidence="1">Membrane</location>
        <topology evidence="1">Multi-pass membrane protein</topology>
    </subcellularLocation>
</comment>
<protein>
    <recommendedName>
        <fullName evidence="7">Major facilitator superfamily (MFS) profile domain-containing protein</fullName>
    </recommendedName>
</protein>
<reference evidence="5" key="1">
    <citation type="journal article" date="2019" name="G3 (Bethesda)">
        <title>Genome Assemblies of Two Rare Opportunistic Yeast Pathogens: Diutina rugosa (syn. Candida rugosa) and Trichomonascus ciferrii (syn. Candida ciferrii).</title>
        <authorList>
            <person name="Mixao V."/>
            <person name="Saus E."/>
            <person name="Hansen A.P."/>
            <person name="Lass-Florl C."/>
            <person name="Gabaldon T."/>
        </authorList>
    </citation>
    <scope>NUCLEOTIDE SEQUENCE</scope>
    <source>
        <strain evidence="5">CBS 4856</strain>
    </source>
</reference>
<comment type="caution">
    <text evidence="5">The sequence shown here is derived from an EMBL/GenBank/DDBJ whole genome shotgun (WGS) entry which is preliminary data.</text>
</comment>
<dbReference type="InterPro" id="IPR050327">
    <property type="entry name" value="Proton-linked_MCT"/>
</dbReference>
<dbReference type="Proteomes" id="UP000761534">
    <property type="component" value="Unassembled WGS sequence"/>
</dbReference>
<comment type="similarity">
    <text evidence="2">Belongs to the major facilitator superfamily. Monocarboxylate porter (TC 2.A.1.13) family.</text>
</comment>
<feature type="transmembrane region" description="Helical" evidence="4">
    <location>
        <begin position="119"/>
        <end position="139"/>
    </location>
</feature>
<keyword evidence="6" id="KW-1185">Reference proteome</keyword>
<name>A0A642UZZ5_9ASCO</name>
<feature type="transmembrane region" description="Helical" evidence="4">
    <location>
        <begin position="49"/>
        <end position="69"/>
    </location>
</feature>
<dbReference type="SUPFAM" id="SSF103473">
    <property type="entry name" value="MFS general substrate transporter"/>
    <property type="match status" value="1"/>
</dbReference>
<feature type="transmembrane region" description="Helical" evidence="4">
    <location>
        <begin position="381"/>
        <end position="402"/>
    </location>
</feature>
<evidence type="ECO:0000313" key="5">
    <source>
        <dbReference type="EMBL" id="KAA8909258.1"/>
    </source>
</evidence>